<feature type="domain" description="Solute-binding protein family 3/N-terminal" evidence="4">
    <location>
        <begin position="40"/>
        <end position="251"/>
    </location>
</feature>
<evidence type="ECO:0000256" key="2">
    <source>
        <dbReference type="ARBA" id="ARBA00022729"/>
    </source>
</evidence>
<comment type="similarity">
    <text evidence="1">Belongs to the bacterial solute-binding protein 3 family.</text>
</comment>
<evidence type="ECO:0000259" key="4">
    <source>
        <dbReference type="SMART" id="SM00062"/>
    </source>
</evidence>
<dbReference type="EMBL" id="BMXR01000010">
    <property type="protein sequence ID" value="GGX66779.1"/>
    <property type="molecule type" value="Genomic_DNA"/>
</dbReference>
<feature type="chain" id="PRO_5037884955" description="Solute-binding protein family 3/N-terminal domain-containing protein" evidence="3">
    <location>
        <begin position="23"/>
        <end position="253"/>
    </location>
</feature>
<reference evidence="5" key="2">
    <citation type="submission" date="2020-09" db="EMBL/GenBank/DDBJ databases">
        <authorList>
            <person name="Sun Q."/>
            <person name="Kim S."/>
        </authorList>
    </citation>
    <scope>NUCLEOTIDE SEQUENCE</scope>
    <source>
        <strain evidence="5">KCTC 22169</strain>
    </source>
</reference>
<proteinExistence type="inferred from homology"/>
<dbReference type="PANTHER" id="PTHR35936">
    <property type="entry name" value="MEMBRANE-BOUND LYTIC MUREIN TRANSGLYCOSYLASE F"/>
    <property type="match status" value="1"/>
</dbReference>
<name>A0A918NH47_9GAMM</name>
<sequence>MKAVSSLIVLACSCAAASVAWSDTITIRADSWCPMNCEPGTTQPGYMIEFAREIAEQNGHSVDYQTMPWRRAVDSVREGQFDCVVGAYVEDAPDFRFPDEHWGLDQTAVYAKADSDFAYDGLDSLQGEKIGVIGGYAYSDAFDAFAEQNPDVVQWLNADNALENNIRKVLAGRLTATLESPAVMGHKLKSMGVQSQMKRVGYLGEGSEMYIACSPAKAATAGYVTMFSEGTRQLRDSGRLQEILADYGLEDWK</sequence>
<feature type="signal peptide" evidence="3">
    <location>
        <begin position="1"/>
        <end position="22"/>
    </location>
</feature>
<dbReference type="InterPro" id="IPR001638">
    <property type="entry name" value="Solute-binding_3/MltF_N"/>
</dbReference>
<dbReference type="SUPFAM" id="SSF53850">
    <property type="entry name" value="Periplasmic binding protein-like II"/>
    <property type="match status" value="1"/>
</dbReference>
<evidence type="ECO:0000313" key="6">
    <source>
        <dbReference type="Proteomes" id="UP000626148"/>
    </source>
</evidence>
<dbReference type="Pfam" id="PF00497">
    <property type="entry name" value="SBP_bac_3"/>
    <property type="match status" value="1"/>
</dbReference>
<evidence type="ECO:0000313" key="5">
    <source>
        <dbReference type="EMBL" id="GGX66779.1"/>
    </source>
</evidence>
<comment type="caution">
    <text evidence="5">The sequence shown here is derived from an EMBL/GenBank/DDBJ whole genome shotgun (WGS) entry which is preliminary data.</text>
</comment>
<protein>
    <recommendedName>
        <fullName evidence="4">Solute-binding protein family 3/N-terminal domain-containing protein</fullName>
    </recommendedName>
</protein>
<dbReference type="RefSeq" id="WP_189611713.1">
    <property type="nucleotide sequence ID" value="NZ_BMXR01000010.1"/>
</dbReference>
<evidence type="ECO:0000256" key="1">
    <source>
        <dbReference type="ARBA" id="ARBA00010333"/>
    </source>
</evidence>
<organism evidence="5 6">
    <name type="scientific">Saccharospirillum salsuginis</name>
    <dbReference type="NCBI Taxonomy" id="418750"/>
    <lineage>
        <taxon>Bacteria</taxon>
        <taxon>Pseudomonadati</taxon>
        <taxon>Pseudomonadota</taxon>
        <taxon>Gammaproteobacteria</taxon>
        <taxon>Oceanospirillales</taxon>
        <taxon>Saccharospirillaceae</taxon>
        <taxon>Saccharospirillum</taxon>
    </lineage>
</organism>
<dbReference type="AlphaFoldDB" id="A0A918NH47"/>
<keyword evidence="6" id="KW-1185">Reference proteome</keyword>
<dbReference type="PANTHER" id="PTHR35936:SF25">
    <property type="entry name" value="ABC TRANSPORTER SUBSTRATE-BINDING PROTEIN"/>
    <property type="match status" value="1"/>
</dbReference>
<evidence type="ECO:0000256" key="3">
    <source>
        <dbReference type="SAM" id="SignalP"/>
    </source>
</evidence>
<accession>A0A918NH47</accession>
<reference evidence="5" key="1">
    <citation type="journal article" date="2014" name="Int. J. Syst. Evol. Microbiol.">
        <title>Complete genome sequence of Corynebacterium casei LMG S-19264T (=DSM 44701T), isolated from a smear-ripened cheese.</title>
        <authorList>
            <consortium name="US DOE Joint Genome Institute (JGI-PGF)"/>
            <person name="Walter F."/>
            <person name="Albersmeier A."/>
            <person name="Kalinowski J."/>
            <person name="Ruckert C."/>
        </authorList>
    </citation>
    <scope>NUCLEOTIDE SEQUENCE</scope>
    <source>
        <strain evidence="5">KCTC 22169</strain>
    </source>
</reference>
<dbReference type="Gene3D" id="3.40.190.10">
    <property type="entry name" value="Periplasmic binding protein-like II"/>
    <property type="match status" value="2"/>
</dbReference>
<gene>
    <name evidence="5" type="ORF">GCM10007392_38170</name>
</gene>
<dbReference type="Proteomes" id="UP000626148">
    <property type="component" value="Unassembled WGS sequence"/>
</dbReference>
<dbReference type="SMART" id="SM00062">
    <property type="entry name" value="PBPb"/>
    <property type="match status" value="1"/>
</dbReference>
<keyword evidence="2 3" id="KW-0732">Signal</keyword>